<organism evidence="1 2">
    <name type="scientific">Aeromicrobium terrae</name>
    <dbReference type="NCBI Taxonomy" id="2498846"/>
    <lineage>
        <taxon>Bacteria</taxon>
        <taxon>Bacillati</taxon>
        <taxon>Actinomycetota</taxon>
        <taxon>Actinomycetes</taxon>
        <taxon>Propionibacteriales</taxon>
        <taxon>Nocardioidaceae</taxon>
        <taxon>Aeromicrobium</taxon>
    </lineage>
</organism>
<dbReference type="AlphaFoldDB" id="A0A5C8NHQ1"/>
<reference evidence="1 2" key="1">
    <citation type="submission" date="2019-06" db="EMBL/GenBank/DDBJ databases">
        <title>Aeromicrobium sp. nov., isolated from a maize field.</title>
        <authorList>
            <person name="Lin S.-Y."/>
            <person name="Tsai C.-F."/>
            <person name="Young C.-C."/>
        </authorList>
    </citation>
    <scope>NUCLEOTIDE SEQUENCE [LARGE SCALE GENOMIC DNA]</scope>
    <source>
        <strain evidence="1 2">CC-CFT486</strain>
    </source>
</reference>
<evidence type="ECO:0000313" key="2">
    <source>
        <dbReference type="Proteomes" id="UP000321571"/>
    </source>
</evidence>
<dbReference type="InterPro" id="IPR014580">
    <property type="entry name" value="UCP033199"/>
</dbReference>
<proteinExistence type="predicted"/>
<dbReference type="Proteomes" id="UP000321571">
    <property type="component" value="Unassembled WGS sequence"/>
</dbReference>
<dbReference type="RefSeq" id="WP_147685548.1">
    <property type="nucleotide sequence ID" value="NZ_VDUX01000003.1"/>
</dbReference>
<sequence length="113" mass="12964">MHRIYTVSVASVYPHYVTKVEKKGRTKAELDEVIEWLTGFDGPALQRHLDDGTTFEEFFDQAQLNPNVSLITGTVCGVRVEEIEDPLMQRIRYLDKLVDELAKGRPMEKVLRA</sequence>
<dbReference type="OrthoDB" id="3192540at2"/>
<evidence type="ECO:0000313" key="1">
    <source>
        <dbReference type="EMBL" id="TXL61349.1"/>
    </source>
</evidence>
<dbReference type="Gene3D" id="1.10.8.290">
    <property type="entry name" value="uncharacterized protein sp1917 domain"/>
    <property type="match status" value="1"/>
</dbReference>
<keyword evidence="2" id="KW-1185">Reference proteome</keyword>
<accession>A0A5C8NHQ1</accession>
<dbReference type="PIRSF" id="PIRSF033199">
    <property type="entry name" value="UCP033199"/>
    <property type="match status" value="1"/>
</dbReference>
<comment type="caution">
    <text evidence="1">The sequence shown here is derived from an EMBL/GenBank/DDBJ whole genome shotgun (WGS) entry which is preliminary data.</text>
</comment>
<dbReference type="EMBL" id="VDUX01000003">
    <property type="protein sequence ID" value="TXL61349.1"/>
    <property type="molecule type" value="Genomic_DNA"/>
</dbReference>
<gene>
    <name evidence="1" type="ORF">FHP06_07925</name>
</gene>
<protein>
    <submittedName>
        <fullName evidence="1">DUF2200 domain-containing protein</fullName>
    </submittedName>
</protein>
<dbReference type="Pfam" id="PF09966">
    <property type="entry name" value="DUF2200"/>
    <property type="match status" value="1"/>
</dbReference>
<dbReference type="InterPro" id="IPR023204">
    <property type="entry name" value="SP1917_dom_sf"/>
</dbReference>
<name>A0A5C8NHQ1_9ACTN</name>